<feature type="chain" id="PRO_5012001159" evidence="5">
    <location>
        <begin position="19"/>
        <end position="266"/>
    </location>
</feature>
<dbReference type="PANTHER" id="PTHR10127">
    <property type="entry name" value="DISCOIDIN, CUB, EGF, LAMININ , AND ZINC METALLOPROTEASE DOMAIN CONTAINING"/>
    <property type="match status" value="1"/>
</dbReference>
<evidence type="ECO:0000256" key="4">
    <source>
        <dbReference type="ARBA" id="ARBA00022833"/>
    </source>
</evidence>
<evidence type="ECO:0000313" key="8">
    <source>
        <dbReference type="Proteomes" id="UP000182248"/>
    </source>
</evidence>
<feature type="signal peptide" evidence="5">
    <location>
        <begin position="1"/>
        <end position="18"/>
    </location>
</feature>
<evidence type="ECO:0000256" key="5">
    <source>
        <dbReference type="SAM" id="SignalP"/>
    </source>
</evidence>
<evidence type="ECO:0000256" key="3">
    <source>
        <dbReference type="ARBA" id="ARBA00022801"/>
    </source>
</evidence>
<dbReference type="InterPro" id="IPR001818">
    <property type="entry name" value="Pept_M10_metallopeptidase"/>
</dbReference>
<dbReference type="EMBL" id="FPJE01000002">
    <property type="protein sequence ID" value="SFW17067.1"/>
    <property type="molecule type" value="Genomic_DNA"/>
</dbReference>
<keyword evidence="8" id="KW-1185">Reference proteome</keyword>
<name>A0A1K1M1P9_9FLAO</name>
<dbReference type="OrthoDB" id="3669864at2"/>
<dbReference type="SMART" id="SM00235">
    <property type="entry name" value="ZnMc"/>
    <property type="match status" value="1"/>
</dbReference>
<feature type="domain" description="Peptidase metallopeptidase" evidence="6">
    <location>
        <begin position="67"/>
        <end position="203"/>
    </location>
</feature>
<protein>
    <submittedName>
        <fullName evidence="7">Matrixin</fullName>
    </submittedName>
</protein>
<dbReference type="RefSeq" id="WP_072315574.1">
    <property type="nucleotide sequence ID" value="NZ_FPJE01000002.1"/>
</dbReference>
<organism evidence="7 8">
    <name type="scientific">Sinomicrobium oceani</name>
    <dbReference type="NCBI Taxonomy" id="1150368"/>
    <lineage>
        <taxon>Bacteria</taxon>
        <taxon>Pseudomonadati</taxon>
        <taxon>Bacteroidota</taxon>
        <taxon>Flavobacteriia</taxon>
        <taxon>Flavobacteriales</taxon>
        <taxon>Flavobacteriaceae</taxon>
        <taxon>Sinomicrobium</taxon>
    </lineage>
</organism>
<dbReference type="InterPro" id="IPR024079">
    <property type="entry name" value="MetalloPept_cat_dom_sf"/>
</dbReference>
<keyword evidence="3" id="KW-0378">Hydrolase</keyword>
<proteinExistence type="predicted"/>
<dbReference type="Gene3D" id="3.40.390.10">
    <property type="entry name" value="Collagenase (Catalytic Domain)"/>
    <property type="match status" value="1"/>
</dbReference>
<dbReference type="GO" id="GO:0004222">
    <property type="term" value="F:metalloendopeptidase activity"/>
    <property type="evidence" value="ECO:0007669"/>
    <property type="project" value="InterPro"/>
</dbReference>
<dbReference type="GO" id="GO:0006508">
    <property type="term" value="P:proteolysis"/>
    <property type="evidence" value="ECO:0007669"/>
    <property type="project" value="UniProtKB-KW"/>
</dbReference>
<evidence type="ECO:0000259" key="6">
    <source>
        <dbReference type="SMART" id="SM00235"/>
    </source>
</evidence>
<dbReference type="PROSITE" id="PS51257">
    <property type="entry name" value="PROKAR_LIPOPROTEIN"/>
    <property type="match status" value="1"/>
</dbReference>
<dbReference type="Proteomes" id="UP000182248">
    <property type="component" value="Unassembled WGS sequence"/>
</dbReference>
<keyword evidence="5" id="KW-0732">Signal</keyword>
<keyword evidence="2" id="KW-0479">Metal-binding</keyword>
<evidence type="ECO:0000313" key="7">
    <source>
        <dbReference type="EMBL" id="SFW17067.1"/>
    </source>
</evidence>
<reference evidence="7 8" key="1">
    <citation type="submission" date="2016-11" db="EMBL/GenBank/DDBJ databases">
        <authorList>
            <person name="Jaros S."/>
            <person name="Januszkiewicz K."/>
            <person name="Wedrychowicz H."/>
        </authorList>
    </citation>
    <scope>NUCLEOTIDE SEQUENCE [LARGE SCALE GENOMIC DNA]</scope>
    <source>
        <strain evidence="7 8">CGMCC 1.12145</strain>
    </source>
</reference>
<dbReference type="GO" id="GO:0031012">
    <property type="term" value="C:extracellular matrix"/>
    <property type="evidence" value="ECO:0007669"/>
    <property type="project" value="InterPro"/>
</dbReference>
<keyword evidence="1" id="KW-0645">Protease</keyword>
<evidence type="ECO:0000256" key="2">
    <source>
        <dbReference type="ARBA" id="ARBA00022723"/>
    </source>
</evidence>
<accession>A0A1K1M1P9</accession>
<dbReference type="SUPFAM" id="SSF55486">
    <property type="entry name" value="Metalloproteases ('zincins'), catalytic domain"/>
    <property type="match status" value="1"/>
</dbReference>
<dbReference type="AlphaFoldDB" id="A0A1K1M1P9"/>
<dbReference type="InterPro" id="IPR006026">
    <property type="entry name" value="Peptidase_Metallo"/>
</dbReference>
<dbReference type="Pfam" id="PF00413">
    <property type="entry name" value="Peptidase_M10"/>
    <property type="match status" value="1"/>
</dbReference>
<dbReference type="CDD" id="cd04327">
    <property type="entry name" value="ZnMc_MMP_like_3"/>
    <property type="match status" value="1"/>
</dbReference>
<dbReference type="STRING" id="1150368.SAMN02927921_00313"/>
<keyword evidence="4" id="KW-0862">Zinc</keyword>
<gene>
    <name evidence="7" type="ORF">SAMN02927921_00313</name>
</gene>
<evidence type="ECO:0000256" key="1">
    <source>
        <dbReference type="ARBA" id="ARBA00022670"/>
    </source>
</evidence>
<dbReference type="PANTHER" id="PTHR10127:SF850">
    <property type="entry name" value="METALLOENDOPEPTIDASE"/>
    <property type="match status" value="1"/>
</dbReference>
<dbReference type="GO" id="GO:0008270">
    <property type="term" value="F:zinc ion binding"/>
    <property type="evidence" value="ECO:0007669"/>
    <property type="project" value="InterPro"/>
</dbReference>
<sequence length="266" mass="30261">MKMQNLFVWMLMVPLIFASCSKEEINEAEDLNGQQETREFTAEELASMRVCKDVYPEGVTPRAAAVSSKVWQNGQTLKVKFIGGSQYVRNKVMQYANEWSDYANITFQFVTSGTADIRVSFMSGQGSYSYIGTDANLISQNSETMNFGWFDSNTSDSEFSRTTIHEFGHALGLIHEHQHPEVTIPWDKPAVYAYYAGPPNYWSQSQVDNNLFATYSTWETQFSDYDPQSIMHYAVDNSLTIGNFSVGWNTILSNTDKQFIGELYPF</sequence>